<dbReference type="InterPro" id="IPR004042">
    <property type="entry name" value="Intein_endonuc_central"/>
</dbReference>
<organism evidence="2 3">
    <name type="scientific">Geoglobus acetivorans</name>
    <dbReference type="NCBI Taxonomy" id="565033"/>
    <lineage>
        <taxon>Archaea</taxon>
        <taxon>Methanobacteriati</taxon>
        <taxon>Methanobacteriota</taxon>
        <taxon>Archaeoglobi</taxon>
        <taxon>Archaeoglobales</taxon>
        <taxon>Archaeoglobaceae</taxon>
        <taxon>Geoglobus</taxon>
    </lineage>
</organism>
<name>A0ABZ3H422_GEOAI</name>
<gene>
    <name evidence="2" type="ORF">LPQ35_09730</name>
</gene>
<keyword evidence="3" id="KW-1185">Reference proteome</keyword>
<dbReference type="PROSITE" id="PS50819">
    <property type="entry name" value="INTEIN_ENDONUCLEASE"/>
    <property type="match status" value="1"/>
</dbReference>
<evidence type="ECO:0000259" key="1">
    <source>
        <dbReference type="PROSITE" id="PS50819"/>
    </source>
</evidence>
<dbReference type="SUPFAM" id="SSF55608">
    <property type="entry name" value="Homing endonucleases"/>
    <property type="match status" value="2"/>
</dbReference>
<protein>
    <recommendedName>
        <fullName evidence="1">DOD-type homing endonuclease domain-containing protein</fullName>
    </recommendedName>
</protein>
<dbReference type="GeneID" id="90449974"/>
<dbReference type="Proteomes" id="UP001492541">
    <property type="component" value="Chromosome"/>
</dbReference>
<sequence length="350" mass="41675">MPVTVKCLNCRKEFQVPPSKIEKRRFCSKRCFYEFRRKRVNKICQNCGKEFEVWQSRRDKAKFCSHECRLDYDRKTSVKIKRICQGCGKEFYIFPYRVKRGEGKFCSKKCASVNISQDLLFTAYWDLELSVRDCAKIFRCSATTIRQYLKKYHIPLRELGGVADVNLKPSKELAYILGVIFGDGYVGHTKKYGDRFIQLKVIDKQFADEFVVNLRRIGLKPYMKTIKPKKPNWKKIYYVRARSKQFYEWYKSLDLKTIETEYLINDDFRKEFIRGFYESEGHRAHSNIQMYNTNLKLLKLIKAQLEKLGFKVSIKTYTRRNRKPEHVLTVLGGKKEVLRFIQIINPITKN</sequence>
<feature type="domain" description="DOD-type homing endonuclease" evidence="1">
    <location>
        <begin position="176"/>
        <end position="310"/>
    </location>
</feature>
<dbReference type="RefSeq" id="WP_193807368.1">
    <property type="nucleotide sequence ID" value="NZ_CP087714.1"/>
</dbReference>
<evidence type="ECO:0000313" key="3">
    <source>
        <dbReference type="Proteomes" id="UP001492541"/>
    </source>
</evidence>
<dbReference type="EMBL" id="CP087714">
    <property type="protein sequence ID" value="XAT63523.1"/>
    <property type="molecule type" value="Genomic_DNA"/>
</dbReference>
<dbReference type="InterPro" id="IPR027434">
    <property type="entry name" value="Homing_endonucl"/>
</dbReference>
<dbReference type="Gene3D" id="3.10.28.10">
    <property type="entry name" value="Homing endonucleases"/>
    <property type="match status" value="1"/>
</dbReference>
<proteinExistence type="predicted"/>
<accession>A0ABZ3H422</accession>
<evidence type="ECO:0000313" key="2">
    <source>
        <dbReference type="EMBL" id="XAT63523.1"/>
    </source>
</evidence>
<dbReference type="InterPro" id="IPR004860">
    <property type="entry name" value="LAGLIDADG_dom"/>
</dbReference>
<reference evidence="2 3" key="1">
    <citation type="submission" date="2021-11" db="EMBL/GenBank/DDBJ databases">
        <title>Whole genome of Geoglobus acetivorans.</title>
        <authorList>
            <person name="Liu D."/>
        </authorList>
    </citation>
    <scope>NUCLEOTIDE SEQUENCE [LARGE SCALE GENOMIC DNA]</scope>
    <source>
        <strain evidence="2 3">SBH6</strain>
    </source>
</reference>
<dbReference type="Pfam" id="PF14528">
    <property type="entry name" value="LAGLIDADG_3"/>
    <property type="match status" value="2"/>
</dbReference>